<dbReference type="RefSeq" id="WP_377123268.1">
    <property type="nucleotide sequence ID" value="NZ_JBHUON010000002.1"/>
</dbReference>
<organism evidence="1 2">
    <name type="scientific">Mucilaginibacter antarcticus</name>
    <dbReference type="NCBI Taxonomy" id="1855725"/>
    <lineage>
        <taxon>Bacteria</taxon>
        <taxon>Pseudomonadati</taxon>
        <taxon>Bacteroidota</taxon>
        <taxon>Sphingobacteriia</taxon>
        <taxon>Sphingobacteriales</taxon>
        <taxon>Sphingobacteriaceae</taxon>
        <taxon>Mucilaginibacter</taxon>
    </lineage>
</organism>
<proteinExistence type="predicted"/>
<accession>A0ABW5XNV3</accession>
<dbReference type="Proteomes" id="UP001597601">
    <property type="component" value="Unassembled WGS sequence"/>
</dbReference>
<gene>
    <name evidence="1" type="ORF">ACFSYC_02735</name>
</gene>
<comment type="caution">
    <text evidence="1">The sequence shown here is derived from an EMBL/GenBank/DDBJ whole genome shotgun (WGS) entry which is preliminary data.</text>
</comment>
<reference evidence="2" key="1">
    <citation type="journal article" date="2019" name="Int. J. Syst. Evol. Microbiol.">
        <title>The Global Catalogue of Microorganisms (GCM) 10K type strain sequencing project: providing services to taxonomists for standard genome sequencing and annotation.</title>
        <authorList>
            <consortium name="The Broad Institute Genomics Platform"/>
            <consortium name="The Broad Institute Genome Sequencing Center for Infectious Disease"/>
            <person name="Wu L."/>
            <person name="Ma J."/>
        </authorList>
    </citation>
    <scope>NUCLEOTIDE SEQUENCE [LARGE SCALE GENOMIC DNA]</scope>
    <source>
        <strain evidence="2">KCTC 52232</strain>
    </source>
</reference>
<evidence type="ECO:0000313" key="1">
    <source>
        <dbReference type="EMBL" id="MFD2863593.1"/>
    </source>
</evidence>
<evidence type="ECO:0000313" key="2">
    <source>
        <dbReference type="Proteomes" id="UP001597601"/>
    </source>
</evidence>
<keyword evidence="2" id="KW-1185">Reference proteome</keyword>
<sequence>MDYRDYQLASYKHLSTCQSILDSISIFTAAKDPNALIIKDLKVSSVLSNVFYLSGYTLEGIINYAIYKHFKWKLPSVQETDHSFSNKCDLSFFPNCQRKTGGTYNYCISLHQFQRNIQVLTKALPSSGIPLIDRSVAIDPTVLKLFMAWTVEVRYHKVAANYSTVPINLANVTKFVDATDLVYNGLMKLVG</sequence>
<name>A0ABW5XNV3_9SPHI</name>
<protein>
    <submittedName>
        <fullName evidence="1">Uncharacterized protein</fullName>
    </submittedName>
</protein>
<dbReference type="EMBL" id="JBHUON010000002">
    <property type="protein sequence ID" value="MFD2863593.1"/>
    <property type="molecule type" value="Genomic_DNA"/>
</dbReference>